<dbReference type="PANTHER" id="PTHR12949:SF0">
    <property type="entry name" value="DNA-DIRECTED RNA POLYMERASE III SUBUNIT RPC3"/>
    <property type="match status" value="1"/>
</dbReference>
<evidence type="ECO:0000313" key="5">
    <source>
        <dbReference type="Proteomes" id="UP000001949"/>
    </source>
</evidence>
<gene>
    <name evidence="4" type="ordered locus">TP04_0284</name>
</gene>
<dbReference type="InterPro" id="IPR013197">
    <property type="entry name" value="RNA_pol_III_RPC82-rel_HTH"/>
</dbReference>
<feature type="domain" description="RNA polymerase III subunit RPC82-related helix-turn-helix" evidence="3">
    <location>
        <begin position="8"/>
        <end position="66"/>
    </location>
</feature>
<dbReference type="InterPro" id="IPR039748">
    <property type="entry name" value="RPC3"/>
</dbReference>
<comment type="function">
    <text evidence="1">DNA-dependent RNA polymerase catalyzes the transcription of DNA into RNA using the four ribonucleoside triphosphates as substrates. Specific core component of RNA polymerase III which synthesizes small RNAs, such as 5S rRNA and tRNAs.</text>
</comment>
<organism evidence="4 5">
    <name type="scientific">Theileria parva</name>
    <name type="common">East coast fever infection agent</name>
    <dbReference type="NCBI Taxonomy" id="5875"/>
    <lineage>
        <taxon>Eukaryota</taxon>
        <taxon>Sar</taxon>
        <taxon>Alveolata</taxon>
        <taxon>Apicomplexa</taxon>
        <taxon>Aconoidasida</taxon>
        <taxon>Piroplasmida</taxon>
        <taxon>Theileriidae</taxon>
        <taxon>Theileria</taxon>
    </lineage>
</organism>
<comment type="caution">
    <text evidence="4">The sequence shown here is derived from an EMBL/GenBank/DDBJ whole genome shotgun (WGS) entry which is preliminary data.</text>
</comment>
<evidence type="ECO:0000256" key="2">
    <source>
        <dbReference type="SAM" id="MobiDB-lite"/>
    </source>
</evidence>
<dbReference type="GO" id="GO:0005666">
    <property type="term" value="C:RNA polymerase III complex"/>
    <property type="evidence" value="ECO:0007669"/>
    <property type="project" value="UniProtKB-UniRule"/>
</dbReference>
<dbReference type="STRING" id="5875.Q4N2R2"/>
<dbReference type="PANTHER" id="PTHR12949">
    <property type="entry name" value="RNA POLYMERASE III DNA DIRECTED -RELATED"/>
    <property type="match status" value="1"/>
</dbReference>
<keyword evidence="1" id="KW-0539">Nucleus</keyword>
<evidence type="ECO:0000313" key="4">
    <source>
        <dbReference type="EMBL" id="EAN31636.1"/>
    </source>
</evidence>
<dbReference type="FunCoup" id="Q4N2R2">
    <property type="interactions" value="10"/>
</dbReference>
<comment type="subunit">
    <text evidence="1">Component of the RNA polymerase III (Pol III) complex consisting of 17 subunits.</text>
</comment>
<dbReference type="Gene3D" id="1.10.10.10">
    <property type="entry name" value="Winged helix-like DNA-binding domain superfamily/Winged helix DNA-binding domain"/>
    <property type="match status" value="3"/>
</dbReference>
<dbReference type="Proteomes" id="UP000001949">
    <property type="component" value="Unassembled WGS sequence"/>
</dbReference>
<dbReference type="AlphaFoldDB" id="Q4N2R2"/>
<proteinExistence type="inferred from homology"/>
<keyword evidence="5" id="KW-1185">Reference proteome</keyword>
<dbReference type="VEuPathDB" id="PiroplasmaDB:TpMuguga_04g00284"/>
<keyword evidence="1" id="KW-0804">Transcription</keyword>
<feature type="region of interest" description="Disordered" evidence="2">
    <location>
        <begin position="394"/>
        <end position="415"/>
    </location>
</feature>
<name>Q4N2R2_THEPA</name>
<evidence type="ECO:0000256" key="1">
    <source>
        <dbReference type="RuleBase" id="RU367076"/>
    </source>
</evidence>
<keyword evidence="1" id="KW-0240">DNA-directed RNA polymerase</keyword>
<protein>
    <recommendedName>
        <fullName evidence="1">DNA-directed RNA polymerase III subunit RPC3</fullName>
        <shortName evidence="1">RNA polymerase III subunit C3</shortName>
    </recommendedName>
</protein>
<dbReference type="eggNOG" id="ENOG502SF5E">
    <property type="taxonomic scope" value="Eukaryota"/>
</dbReference>
<sequence>MYLIEYDLVLYVIEYYFGRLTSRVTSQLLLRGPISLYKLVNPTKFNFKVVRNALVILIRHGIVEYNLETSSSGPRLVTHVLYSVNINNALSLFIVPLILLNCKQQLDDNCYDVLLHISKYGITSQKKIKESFPELGDYVISNCLSKLINSHFIVAVESFDHLMNKQQGPEYHCDEIFNVLEKLTRGTYNSSPGIQSNLNDNRLYKIDFEFASENLLKQEIKHLVYSRVGNTDSIKLVFDVLMNNNTREWPYILHYRDIESQIHSLDNTQAITSDYLIKFLNGIIRHPDNLVVYRPQEESYYMDWHKAKRMIKEMSIFELVGHNYKFVYRSVKRLLGIRSARIWNLLLKEQDNDRSSKLDTHQVSENALVSLQTARSILYRLTMKGFAKIYESMPKGSDNKAQDHTHQPQDQTNKQTAYFSTSLESVCKT</sequence>
<dbReference type="InParanoid" id="Q4N2R2"/>
<comment type="subcellular location">
    <subcellularLocation>
        <location evidence="1">Nucleus</location>
    </subcellularLocation>
</comment>
<accession>Q4N2R2</accession>
<evidence type="ECO:0000259" key="3">
    <source>
        <dbReference type="Pfam" id="PF08221"/>
    </source>
</evidence>
<dbReference type="InterPro" id="IPR036388">
    <property type="entry name" value="WH-like_DNA-bd_sf"/>
</dbReference>
<dbReference type="KEGG" id="tpv:TP04_0284"/>
<reference evidence="4 5" key="1">
    <citation type="journal article" date="2005" name="Science">
        <title>Genome sequence of Theileria parva, a bovine pathogen that transforms lymphocytes.</title>
        <authorList>
            <person name="Gardner M.J."/>
            <person name="Bishop R."/>
            <person name="Shah T."/>
            <person name="de Villiers E.P."/>
            <person name="Carlton J.M."/>
            <person name="Hall N."/>
            <person name="Ren Q."/>
            <person name="Paulsen I.T."/>
            <person name="Pain A."/>
            <person name="Berriman M."/>
            <person name="Wilson R.J.M."/>
            <person name="Sato S."/>
            <person name="Ralph S.A."/>
            <person name="Mann D.J."/>
            <person name="Xiong Z."/>
            <person name="Shallom S.J."/>
            <person name="Weidman J."/>
            <person name="Jiang L."/>
            <person name="Lynn J."/>
            <person name="Weaver B."/>
            <person name="Shoaibi A."/>
            <person name="Domingo A.R."/>
            <person name="Wasawo D."/>
            <person name="Crabtree J."/>
            <person name="Wortman J.R."/>
            <person name="Haas B."/>
            <person name="Angiuoli S.V."/>
            <person name="Creasy T.H."/>
            <person name="Lu C."/>
            <person name="Suh B."/>
            <person name="Silva J.C."/>
            <person name="Utterback T.R."/>
            <person name="Feldblyum T.V."/>
            <person name="Pertea M."/>
            <person name="Allen J."/>
            <person name="Nierman W.C."/>
            <person name="Taracha E.L.N."/>
            <person name="Salzberg S.L."/>
            <person name="White O.R."/>
            <person name="Fitzhugh H.A."/>
            <person name="Morzaria S."/>
            <person name="Venter J.C."/>
            <person name="Fraser C.M."/>
            <person name="Nene V."/>
        </authorList>
    </citation>
    <scope>NUCLEOTIDE SEQUENCE [LARGE SCALE GENOMIC DNA]</scope>
    <source>
        <strain evidence="4 5">Muguga</strain>
    </source>
</reference>
<dbReference type="OMA" id="THQVSEN"/>
<dbReference type="EMBL" id="AAGK01000004">
    <property type="protein sequence ID" value="EAN31636.1"/>
    <property type="molecule type" value="Genomic_DNA"/>
</dbReference>
<dbReference type="GO" id="GO:0003697">
    <property type="term" value="F:single-stranded DNA binding"/>
    <property type="evidence" value="ECO:0007669"/>
    <property type="project" value="UniProtKB-UniRule"/>
</dbReference>
<comment type="similarity">
    <text evidence="1">Belongs to the eukaryotic RPC3/POLR3C RNA polymerase subunit family.</text>
</comment>
<dbReference type="Pfam" id="PF08221">
    <property type="entry name" value="HTH_9"/>
    <property type="match status" value="1"/>
</dbReference>
<feature type="compositionally biased region" description="Basic and acidic residues" evidence="2">
    <location>
        <begin position="397"/>
        <end position="407"/>
    </location>
</feature>